<proteinExistence type="predicted"/>
<protein>
    <submittedName>
        <fullName evidence="1">Uncharacterized protein</fullName>
    </submittedName>
</protein>
<gene>
    <name evidence="1" type="ORF">C4F51_05440</name>
</gene>
<dbReference type="RefSeq" id="WP_193907839.1">
    <property type="nucleotide sequence ID" value="NZ_PRDL01000001.1"/>
</dbReference>
<name>A0A928V3P3_9GAMM</name>
<dbReference type="Proteomes" id="UP000652567">
    <property type="component" value="Unassembled WGS sequence"/>
</dbReference>
<evidence type="ECO:0000313" key="2">
    <source>
        <dbReference type="Proteomes" id="UP000652567"/>
    </source>
</evidence>
<evidence type="ECO:0000313" key="1">
    <source>
        <dbReference type="EMBL" id="MBE8716630.1"/>
    </source>
</evidence>
<organism evidence="1 2">
    <name type="scientific">Cellvibrio polysaccharolyticus</name>
    <dbReference type="NCBI Taxonomy" id="2082724"/>
    <lineage>
        <taxon>Bacteria</taxon>
        <taxon>Pseudomonadati</taxon>
        <taxon>Pseudomonadota</taxon>
        <taxon>Gammaproteobacteria</taxon>
        <taxon>Cellvibrionales</taxon>
        <taxon>Cellvibrionaceae</taxon>
        <taxon>Cellvibrio</taxon>
    </lineage>
</organism>
<dbReference type="EMBL" id="PRDL01000001">
    <property type="protein sequence ID" value="MBE8716630.1"/>
    <property type="molecule type" value="Genomic_DNA"/>
</dbReference>
<reference evidence="1" key="1">
    <citation type="submission" date="2018-07" db="EMBL/GenBank/DDBJ databases">
        <title>Genome assembly of strain Ka43.</title>
        <authorList>
            <person name="Kukolya J."/>
            <person name="Nagy I."/>
            <person name="Horvath B."/>
            <person name="Toth A."/>
        </authorList>
    </citation>
    <scope>NUCLEOTIDE SEQUENCE</scope>
    <source>
        <strain evidence="1">KB43</strain>
    </source>
</reference>
<dbReference type="AlphaFoldDB" id="A0A928V3P3"/>
<sequence>MKLVSQEYLADLPPVSSSLKTLQSLLIFQQCLENYGWLTTIGIEKSDLKKLFFCGAGMVALAG</sequence>
<comment type="caution">
    <text evidence="1">The sequence shown here is derived from an EMBL/GenBank/DDBJ whole genome shotgun (WGS) entry which is preliminary data.</text>
</comment>
<keyword evidence="2" id="KW-1185">Reference proteome</keyword>
<accession>A0A928V3P3</accession>